<evidence type="ECO:0000256" key="6">
    <source>
        <dbReference type="SAM" id="MobiDB-lite"/>
    </source>
</evidence>
<evidence type="ECO:0000256" key="4">
    <source>
        <dbReference type="ARBA" id="ARBA00022989"/>
    </source>
</evidence>
<keyword evidence="5 7" id="KW-0472">Membrane</keyword>
<comment type="subcellular location">
    <subcellularLocation>
        <location evidence="1">Membrane</location>
        <topology evidence="1">Multi-pass membrane protein</topology>
    </subcellularLocation>
</comment>
<dbReference type="InterPro" id="IPR047622">
    <property type="entry name" value="GPR1_FUN34_YAAH"/>
</dbReference>
<reference evidence="8 9" key="1">
    <citation type="journal article" date="2010" name="Plant Cell">
        <title>The Chlorella variabilis NC64A genome reveals adaptation to photosymbiosis, coevolution with viruses, and cryptic sex.</title>
        <authorList>
            <person name="Blanc G."/>
            <person name="Duncan G."/>
            <person name="Agarkova I."/>
            <person name="Borodovsky M."/>
            <person name="Gurnon J."/>
            <person name="Kuo A."/>
            <person name="Lindquist E."/>
            <person name="Lucas S."/>
            <person name="Pangilinan J."/>
            <person name="Polle J."/>
            <person name="Salamov A."/>
            <person name="Terry A."/>
            <person name="Yamada T."/>
            <person name="Dunigan D.D."/>
            <person name="Grigoriev I.V."/>
            <person name="Claverie J.M."/>
            <person name="Van Etten J.L."/>
        </authorList>
    </citation>
    <scope>NUCLEOTIDE SEQUENCE [LARGE SCALE GENOMIC DNA]</scope>
    <source>
        <strain evidence="8 9">NC64A</strain>
    </source>
</reference>
<dbReference type="GO" id="GO:0005886">
    <property type="term" value="C:plasma membrane"/>
    <property type="evidence" value="ECO:0007669"/>
    <property type="project" value="TreeGrafter"/>
</dbReference>
<dbReference type="GO" id="GO:0015360">
    <property type="term" value="F:acetate:proton symporter activity"/>
    <property type="evidence" value="ECO:0007669"/>
    <property type="project" value="TreeGrafter"/>
</dbReference>
<dbReference type="OrthoDB" id="2013617at2759"/>
<feature type="transmembrane region" description="Helical" evidence="7">
    <location>
        <begin position="218"/>
        <end position="242"/>
    </location>
</feature>
<feature type="region of interest" description="Disordered" evidence="6">
    <location>
        <begin position="1"/>
        <end position="37"/>
    </location>
</feature>
<dbReference type="NCBIfam" id="NF038013">
    <property type="entry name" value="AceTr_1"/>
    <property type="match status" value="1"/>
</dbReference>
<gene>
    <name evidence="8" type="ORF">CHLNCDRAFT_135415</name>
</gene>
<dbReference type="PANTHER" id="PTHR30178:SF3">
    <property type="entry name" value="SUCCINATE-ACETATE_PROTON SYMPORTER SATP"/>
    <property type="match status" value="1"/>
</dbReference>
<keyword evidence="9" id="KW-1185">Reference proteome</keyword>
<dbReference type="eggNOG" id="ENOG502QUJS">
    <property type="taxonomic scope" value="Eukaryota"/>
</dbReference>
<dbReference type="InterPro" id="IPR047623">
    <property type="entry name" value="SatP"/>
</dbReference>
<dbReference type="Pfam" id="PF01184">
    <property type="entry name" value="Gpr1_Fun34_YaaH"/>
    <property type="match status" value="1"/>
</dbReference>
<protein>
    <recommendedName>
        <fullName evidence="10">GPR1/FUN34/yaaH family protein</fullName>
    </recommendedName>
</protein>
<dbReference type="Proteomes" id="UP000008141">
    <property type="component" value="Unassembled WGS sequence"/>
</dbReference>
<feature type="compositionally biased region" description="Low complexity" evidence="6">
    <location>
        <begin position="95"/>
        <end position="117"/>
    </location>
</feature>
<accession>E1ZI64</accession>
<evidence type="ECO:0008006" key="10">
    <source>
        <dbReference type="Google" id="ProtNLM"/>
    </source>
</evidence>
<evidence type="ECO:0000256" key="3">
    <source>
        <dbReference type="ARBA" id="ARBA00022692"/>
    </source>
</evidence>
<dbReference type="InParanoid" id="E1ZI64"/>
<dbReference type="GO" id="GO:0071422">
    <property type="term" value="P:succinate transmembrane transport"/>
    <property type="evidence" value="ECO:0007669"/>
    <property type="project" value="TreeGrafter"/>
</dbReference>
<evidence type="ECO:0000256" key="2">
    <source>
        <dbReference type="ARBA" id="ARBA00005587"/>
    </source>
</evidence>
<dbReference type="InterPro" id="IPR000791">
    <property type="entry name" value="Gpr1/Fun34/SatP-like"/>
</dbReference>
<comment type="similarity">
    <text evidence="2">Belongs to the acetate uptake transporter (AceTr) (TC 2.A.96) family.</text>
</comment>
<feature type="transmembrane region" description="Helical" evidence="7">
    <location>
        <begin position="321"/>
        <end position="342"/>
    </location>
</feature>
<organism evidence="9">
    <name type="scientific">Chlorella variabilis</name>
    <name type="common">Green alga</name>
    <dbReference type="NCBI Taxonomy" id="554065"/>
    <lineage>
        <taxon>Eukaryota</taxon>
        <taxon>Viridiplantae</taxon>
        <taxon>Chlorophyta</taxon>
        <taxon>core chlorophytes</taxon>
        <taxon>Trebouxiophyceae</taxon>
        <taxon>Chlorellales</taxon>
        <taxon>Chlorellaceae</taxon>
        <taxon>Chlorella clade</taxon>
        <taxon>Chlorella</taxon>
    </lineage>
</organism>
<evidence type="ECO:0000256" key="7">
    <source>
        <dbReference type="SAM" id="Phobius"/>
    </source>
</evidence>
<dbReference type="EMBL" id="GL433847">
    <property type="protein sequence ID" value="EFN54584.1"/>
    <property type="molecule type" value="Genomic_DNA"/>
</dbReference>
<feature type="transmembrane region" description="Helical" evidence="7">
    <location>
        <begin position="254"/>
        <end position="273"/>
    </location>
</feature>
<dbReference type="GeneID" id="17354065"/>
<sequence length="452" mass="47307">MAQVGSAAPGGDAPGGFTASAGASPVSTGSVTETRRATVPVQMPSVVVPGGGGPNPKTVLFLQLASLAQGLALAHKASRGSSSSRHRSSSMAQVGSAAPGSDAPGGYSASAGASPVSTGSVMETRRATVPVQMPSVVVPGGGGPNPKTEYKVVQREQIANPAPLGLFAFGYTTAMMQGANTGITEPSTAQMAEAFGMFYGGLAQLLAGMWEFKRQNTFGAAAFTSYGAFWMGFVLLQILAAADIFVVDHNADQMMLSLWGILTFIFMIGTFELNACLSLLFFMLAVLFWLLAAGIEAVFWHKPPPPVRVLTPIAVAPLGQFAGWWGLVVAGIAWYIAAADVINEQYKRTVLPIGKWGIGVPMSKGLKSFMAKVPIIGWAYVKGCNREDRAAGYGKYKAKEEEEAGYPAGAEPYGRPYVLHTTYSNVPGASFEGQAVRDEQIYAPQGSAIGPY</sequence>
<feature type="region of interest" description="Disordered" evidence="6">
    <location>
        <begin position="78"/>
        <end position="122"/>
    </location>
</feature>
<name>E1ZI64_CHLVA</name>
<dbReference type="KEGG" id="cvr:CHLNCDRAFT_135415"/>
<evidence type="ECO:0000256" key="5">
    <source>
        <dbReference type="ARBA" id="ARBA00023136"/>
    </source>
</evidence>
<dbReference type="RefSeq" id="XP_005846686.1">
    <property type="nucleotide sequence ID" value="XM_005846624.1"/>
</dbReference>
<dbReference type="AlphaFoldDB" id="E1ZI64"/>
<evidence type="ECO:0000313" key="8">
    <source>
        <dbReference type="EMBL" id="EFN54584.1"/>
    </source>
</evidence>
<evidence type="ECO:0000256" key="1">
    <source>
        <dbReference type="ARBA" id="ARBA00004141"/>
    </source>
</evidence>
<keyword evidence="4 7" id="KW-1133">Transmembrane helix</keyword>
<keyword evidence="3 7" id="KW-0812">Transmembrane</keyword>
<dbReference type="PANTHER" id="PTHR30178">
    <property type="entry name" value="INNER MEMBRANE PROTEIN YAAH"/>
    <property type="match status" value="1"/>
</dbReference>
<evidence type="ECO:0000313" key="9">
    <source>
        <dbReference type="Proteomes" id="UP000008141"/>
    </source>
</evidence>
<proteinExistence type="inferred from homology"/>
<dbReference type="PROSITE" id="PS01114">
    <property type="entry name" value="GPR1_FUN34_YAAH"/>
    <property type="match status" value="1"/>
</dbReference>
<feature type="transmembrane region" description="Helical" evidence="7">
    <location>
        <begin position="280"/>
        <end position="301"/>
    </location>
</feature>
<feature type="compositionally biased region" description="Low complexity" evidence="6">
    <location>
        <begin position="1"/>
        <end position="11"/>
    </location>
</feature>